<protein>
    <submittedName>
        <fullName evidence="2">Uncharacterized protein</fullName>
    </submittedName>
</protein>
<name>A0AC34G5M6_9BILA</name>
<proteinExistence type="predicted"/>
<evidence type="ECO:0000313" key="1">
    <source>
        <dbReference type="Proteomes" id="UP000887579"/>
    </source>
</evidence>
<reference evidence="2" key="1">
    <citation type="submission" date="2022-11" db="UniProtKB">
        <authorList>
            <consortium name="WormBaseParasite"/>
        </authorList>
    </citation>
    <scope>IDENTIFICATION</scope>
</reference>
<dbReference type="WBParaSite" id="ES5_v2.g24829.t1">
    <property type="protein sequence ID" value="ES5_v2.g24829.t1"/>
    <property type="gene ID" value="ES5_v2.g24829"/>
</dbReference>
<evidence type="ECO:0000313" key="2">
    <source>
        <dbReference type="WBParaSite" id="ES5_v2.g24829.t1"/>
    </source>
</evidence>
<sequence length="635" mass="71492">MPRLPAGKLKQKDNMLKNRKSYEPKSNDAEAGQEPLPPAFDNPLPLASPPSEEPLNDPKSPLSEEHSKRLKNMSKAASDQRLLQRTKKQVHKNQMKAARYKQLNDLLNVTKQEDVSSSDSDYEPDSDGNGSDSNGDSSDFFDRNIPVIKITESDVANLPEPQINELVTPYVPSPPKSTRPLKDLQHLSPSQKHQRIKKMNITVAETLGPDYQVIHKTKIPGQLSLHDAASYKVLNHLTDQQYDKLDRKRYPSLSNLKQYLKELLLKLKDQRKNGLAEFIINDINSLKEFPFEDARINFGVDQGTDSVKIVVSYPDLPDSQSAKKLRVYKAFYGTETRTELEPYIDEINFAAKFLQHALIETKHGFKRCICFFIADCKCGDVVLGIQGGSSLRPCINCTIPSSEWGTLQTIPADAFRTVEDIQKAGLIIEKAEQESSLSVTKMRSLKQQQNSVNATPLITEIPLNRFVPDAVHINMAAVNSIIQYCKKRPELATILLAEIENINVQYNPGRSEYNGPNCSKVLKHFVDNPNLDGYGIDLLRSYSKVEAYAVARDLTEEEINGLDQAIKDFFALIAEKYPDLPGKKTKLHMLKHHVMPFVREHKSWGKFSAQALEASHKVKNLSDKRIQGATPLVKV</sequence>
<organism evidence="1 2">
    <name type="scientific">Panagrolaimus sp. ES5</name>
    <dbReference type="NCBI Taxonomy" id="591445"/>
    <lineage>
        <taxon>Eukaryota</taxon>
        <taxon>Metazoa</taxon>
        <taxon>Ecdysozoa</taxon>
        <taxon>Nematoda</taxon>
        <taxon>Chromadorea</taxon>
        <taxon>Rhabditida</taxon>
        <taxon>Tylenchina</taxon>
        <taxon>Panagrolaimomorpha</taxon>
        <taxon>Panagrolaimoidea</taxon>
        <taxon>Panagrolaimidae</taxon>
        <taxon>Panagrolaimus</taxon>
    </lineage>
</organism>
<dbReference type="Proteomes" id="UP000887579">
    <property type="component" value="Unplaced"/>
</dbReference>
<accession>A0AC34G5M6</accession>